<organism evidence="1">
    <name type="scientific">Schlesneria paludicola</name>
    <dbReference type="NCBI Taxonomy" id="360056"/>
    <lineage>
        <taxon>Bacteria</taxon>
        <taxon>Pseudomonadati</taxon>
        <taxon>Planctomycetota</taxon>
        <taxon>Planctomycetia</taxon>
        <taxon>Planctomycetales</taxon>
        <taxon>Planctomycetaceae</taxon>
        <taxon>Schlesneria</taxon>
    </lineage>
</organism>
<dbReference type="Gene3D" id="2.130.10.10">
    <property type="entry name" value="YVTN repeat-like/Quinoprotein amine dehydrogenase"/>
    <property type="match status" value="1"/>
</dbReference>
<gene>
    <name evidence="1" type="ORF">ENQ76_07785</name>
</gene>
<name>A0A7C2P0S8_9PLAN</name>
<protein>
    <submittedName>
        <fullName evidence="1">Uncharacterized protein</fullName>
    </submittedName>
</protein>
<dbReference type="AlphaFoldDB" id="A0A7C2P0S8"/>
<dbReference type="PANTHER" id="PTHR34512">
    <property type="entry name" value="CELL SURFACE PROTEIN"/>
    <property type="match status" value="1"/>
</dbReference>
<dbReference type="InterPro" id="IPR011047">
    <property type="entry name" value="Quinoprotein_ADH-like_sf"/>
</dbReference>
<dbReference type="SUPFAM" id="SSF50998">
    <property type="entry name" value="Quinoprotein alcohol dehydrogenase-like"/>
    <property type="match status" value="1"/>
</dbReference>
<proteinExistence type="predicted"/>
<dbReference type="PANTHER" id="PTHR34512:SF30">
    <property type="entry name" value="OUTER MEMBRANE PROTEIN ASSEMBLY FACTOR BAMB"/>
    <property type="match status" value="1"/>
</dbReference>
<comment type="caution">
    <text evidence="1">The sequence shown here is derived from an EMBL/GenBank/DDBJ whole genome shotgun (WGS) entry which is preliminary data.</text>
</comment>
<accession>A0A7C2P0S8</accession>
<dbReference type="InterPro" id="IPR015943">
    <property type="entry name" value="WD40/YVTN_repeat-like_dom_sf"/>
</dbReference>
<evidence type="ECO:0000313" key="1">
    <source>
        <dbReference type="EMBL" id="HEN15352.1"/>
    </source>
</evidence>
<dbReference type="EMBL" id="DSOK01000227">
    <property type="protein sequence ID" value="HEN15352.1"/>
    <property type="molecule type" value="Genomic_DNA"/>
</dbReference>
<reference evidence="1" key="1">
    <citation type="journal article" date="2020" name="mSystems">
        <title>Genome- and Community-Level Interaction Insights into Carbon Utilization and Element Cycling Functions of Hydrothermarchaeota in Hydrothermal Sediment.</title>
        <authorList>
            <person name="Zhou Z."/>
            <person name="Liu Y."/>
            <person name="Xu W."/>
            <person name="Pan J."/>
            <person name="Luo Z.H."/>
            <person name="Li M."/>
        </authorList>
    </citation>
    <scope>NUCLEOTIDE SEQUENCE [LARGE SCALE GENOMIC DNA]</scope>
    <source>
        <strain evidence="1">SpSt-339</strain>
    </source>
</reference>
<sequence length="287" mass="31603">MWIAMLLPLLRVVGLMVIAGATGAAEPHPFSLSLQTLERDLTSADYHAVLATMIPTDLRAEWQRVGTPDNYHLFAKQHGGVETVSADPVLKRAYDRRKEVADRFLALMRAAYAEKKLKPPFDDAELLQKVLDSADRRADAVERPQLTIEPIYPTDDVPQNWTSLRGPTQMGLVPASSLPKSWDVLWKTPLPGRGNSAPIIWGGQLLVTAEGPRPEAADVSPERYIVSLDRGAGHIRWQHAAPHAAEVEKLYWKNTFASSTLVTDGERVIAFLGNSGLVCCDLAGNRL</sequence>